<accession>A0A0M2PVL5</accession>
<comment type="caution">
    <text evidence="2">The sequence shown here is derived from an EMBL/GenBank/DDBJ whole genome shotgun (WGS) entry which is preliminary data.</text>
</comment>
<evidence type="ECO:0000259" key="1">
    <source>
        <dbReference type="Pfam" id="PF05050"/>
    </source>
</evidence>
<protein>
    <recommendedName>
        <fullName evidence="1">Methyltransferase FkbM domain-containing protein</fullName>
    </recommendedName>
</protein>
<dbReference type="Gene3D" id="3.40.50.150">
    <property type="entry name" value="Vaccinia Virus protein VP39"/>
    <property type="match status" value="1"/>
</dbReference>
<dbReference type="InterPro" id="IPR029063">
    <property type="entry name" value="SAM-dependent_MTases_sf"/>
</dbReference>
<dbReference type="Proteomes" id="UP000034681">
    <property type="component" value="Unassembled WGS sequence"/>
</dbReference>
<organism evidence="2 3">
    <name type="scientific">Prochlorothrix hollandica PCC 9006 = CALU 1027</name>
    <dbReference type="NCBI Taxonomy" id="317619"/>
    <lineage>
        <taxon>Bacteria</taxon>
        <taxon>Bacillati</taxon>
        <taxon>Cyanobacteriota</taxon>
        <taxon>Cyanophyceae</taxon>
        <taxon>Prochlorotrichales</taxon>
        <taxon>Prochlorotrichaceae</taxon>
        <taxon>Prochlorothrix</taxon>
    </lineage>
</organism>
<evidence type="ECO:0000313" key="3">
    <source>
        <dbReference type="Proteomes" id="UP000034681"/>
    </source>
</evidence>
<sequence>MFSLGSTFDLDLRKHLGSLGFQHQSNEPISAYDVISFINEQPCNWKPRKIDKPIALYGAGSLGKMAKEYFDFLEIPIEFFVDRNAKAYQADPFWEGVLIYNPEDVDAQVKSSILLIVCVVTCPLKPLVKKLLEDGWQDVEAFYDVTEAYRDKHPLSNGWSLKDNSNQYSVSKIIDVISNLYDETSIAHYLQFFISHKLRLEWSFQDGLIILKNRFFIPEILQNLTNQESFVDIGAHYGEVFLNFLEITHHRFKSSYLIEPDTINFRILIQTIENLDLEERNKVKIDQIILGHHNRKCLFFEGLGYASQQSKLGTSYLPMVTLDSLDIVPSFLKIHVEGSELSVLEGGKYVICAYKPIIVLTCYHNEHGIYELPIWLINNLPEYKIYWRLHSWHGTGAVIYCIPHERTDLPSFTYLS</sequence>
<reference evidence="2" key="1">
    <citation type="submission" date="2012-04" db="EMBL/GenBank/DDBJ databases">
        <authorList>
            <person name="Borisov I.G."/>
            <person name="Ivanikova N.V."/>
            <person name="Pinevich A.V."/>
        </authorList>
    </citation>
    <scope>NUCLEOTIDE SEQUENCE</scope>
    <source>
        <strain evidence="2">CALU 1027</strain>
    </source>
</reference>
<dbReference type="RefSeq" id="WP_017712613.1">
    <property type="nucleotide sequence ID" value="NZ_KB235937.1"/>
</dbReference>
<dbReference type="EMBL" id="AJTX02000006">
    <property type="protein sequence ID" value="KKI99137.1"/>
    <property type="molecule type" value="Genomic_DNA"/>
</dbReference>
<dbReference type="STRING" id="317619.GCA_000332315_02195"/>
<dbReference type="OrthoDB" id="308810at2"/>
<keyword evidence="3" id="KW-1185">Reference proteome</keyword>
<evidence type="ECO:0000313" key="2">
    <source>
        <dbReference type="EMBL" id="KKI99137.1"/>
    </source>
</evidence>
<proteinExistence type="predicted"/>
<feature type="domain" description="Methyltransferase FkbM" evidence="1">
    <location>
        <begin position="232"/>
        <end position="363"/>
    </location>
</feature>
<dbReference type="Pfam" id="PF05050">
    <property type="entry name" value="Methyltransf_21"/>
    <property type="match status" value="1"/>
</dbReference>
<dbReference type="SUPFAM" id="SSF53335">
    <property type="entry name" value="S-adenosyl-L-methionine-dependent methyltransferases"/>
    <property type="match status" value="1"/>
</dbReference>
<gene>
    <name evidence="2" type="ORF">PROH_15290</name>
</gene>
<name>A0A0M2PVL5_PROHO</name>
<dbReference type="AlphaFoldDB" id="A0A0M2PVL5"/>
<dbReference type="InterPro" id="IPR006342">
    <property type="entry name" value="FkbM_mtfrase"/>
</dbReference>